<evidence type="ECO:0000313" key="3">
    <source>
        <dbReference type="EMBL" id="BAD03909.1"/>
    </source>
</evidence>
<reference evidence="2" key="1">
    <citation type="submission" date="2001-10" db="EMBL/GenBank/DDBJ databases">
        <title>Oryza sativa nipponbare(GA3) genomic DNA, chromosome 8, BAC clone:OJ1224_G08.</title>
        <authorList>
            <person name="Sasaki T."/>
            <person name="Matsumoto T."/>
            <person name="Yamamoto K."/>
        </authorList>
    </citation>
    <scope>NUCLEOTIDE SEQUENCE</scope>
</reference>
<dbReference type="EMBL" id="AP004256">
    <property type="protein sequence ID" value="BAD01691.1"/>
    <property type="molecule type" value="Genomic_DNA"/>
</dbReference>
<evidence type="ECO:0000313" key="2">
    <source>
        <dbReference type="EMBL" id="BAD01691.1"/>
    </source>
</evidence>
<protein>
    <submittedName>
        <fullName evidence="3">Uncharacterized protein</fullName>
    </submittedName>
</protein>
<dbReference type="Proteomes" id="UP000000763">
    <property type="component" value="Chromosome 8"/>
</dbReference>
<reference evidence="3" key="2">
    <citation type="submission" date="2002-11" db="EMBL/GenBank/DDBJ databases">
        <title>Oryza sativa nipponbare(GA3) genomic DNA, chromosome 8, BAC clone:OSJNBa0030G18.</title>
        <authorList>
            <person name="Sasaki T."/>
            <person name="Matsumoto T."/>
            <person name="Katayose Y."/>
        </authorList>
    </citation>
    <scope>NUCLEOTIDE SEQUENCE</scope>
</reference>
<evidence type="ECO:0000313" key="4">
    <source>
        <dbReference type="Proteomes" id="UP000000763"/>
    </source>
</evidence>
<feature type="compositionally biased region" description="Basic and acidic residues" evidence="1">
    <location>
        <begin position="200"/>
        <end position="210"/>
    </location>
</feature>
<reference evidence="4" key="4">
    <citation type="journal article" date="2008" name="Nucleic Acids Res.">
        <title>The rice annotation project database (RAP-DB): 2008 update.</title>
        <authorList>
            <consortium name="The rice annotation project (RAP)"/>
        </authorList>
    </citation>
    <scope>GENOME REANNOTATION</scope>
    <source>
        <strain evidence="4">cv. Nipponbare</strain>
    </source>
</reference>
<dbReference type="EMBL" id="AP005925">
    <property type="protein sequence ID" value="BAD03909.1"/>
    <property type="molecule type" value="Genomic_DNA"/>
</dbReference>
<feature type="region of interest" description="Disordered" evidence="1">
    <location>
        <begin position="123"/>
        <end position="221"/>
    </location>
</feature>
<proteinExistence type="predicted"/>
<evidence type="ECO:0000256" key="1">
    <source>
        <dbReference type="SAM" id="MobiDB-lite"/>
    </source>
</evidence>
<reference evidence="4" key="3">
    <citation type="journal article" date="2005" name="Nature">
        <title>The map-based sequence of the rice genome.</title>
        <authorList>
            <consortium name="International rice genome sequencing project (IRGSP)"/>
            <person name="Matsumoto T."/>
            <person name="Wu J."/>
            <person name="Kanamori H."/>
            <person name="Katayose Y."/>
            <person name="Fujisawa M."/>
            <person name="Namiki N."/>
            <person name="Mizuno H."/>
            <person name="Yamamoto K."/>
            <person name="Antonio B.A."/>
            <person name="Baba T."/>
            <person name="Sakata K."/>
            <person name="Nagamura Y."/>
            <person name="Aoki H."/>
            <person name="Arikawa K."/>
            <person name="Arita K."/>
            <person name="Bito T."/>
            <person name="Chiden Y."/>
            <person name="Fujitsuka N."/>
            <person name="Fukunaka R."/>
            <person name="Hamada M."/>
            <person name="Harada C."/>
            <person name="Hayashi A."/>
            <person name="Hijishita S."/>
            <person name="Honda M."/>
            <person name="Hosokawa S."/>
            <person name="Ichikawa Y."/>
            <person name="Idonuma A."/>
            <person name="Iijima M."/>
            <person name="Ikeda M."/>
            <person name="Ikeno M."/>
            <person name="Ito K."/>
            <person name="Ito S."/>
            <person name="Ito T."/>
            <person name="Ito Y."/>
            <person name="Ito Y."/>
            <person name="Iwabuchi A."/>
            <person name="Kamiya K."/>
            <person name="Karasawa W."/>
            <person name="Kurita K."/>
            <person name="Katagiri S."/>
            <person name="Kikuta A."/>
            <person name="Kobayashi H."/>
            <person name="Kobayashi N."/>
            <person name="Machita K."/>
            <person name="Maehara T."/>
            <person name="Masukawa M."/>
            <person name="Mizubayashi T."/>
            <person name="Mukai Y."/>
            <person name="Nagasaki H."/>
            <person name="Nagata Y."/>
            <person name="Naito S."/>
            <person name="Nakashima M."/>
            <person name="Nakama Y."/>
            <person name="Nakamichi Y."/>
            <person name="Nakamura M."/>
            <person name="Meguro A."/>
            <person name="Negishi M."/>
            <person name="Ohta I."/>
            <person name="Ohta T."/>
            <person name="Okamoto M."/>
            <person name="Ono N."/>
            <person name="Saji S."/>
            <person name="Sakaguchi M."/>
            <person name="Sakai K."/>
            <person name="Shibata M."/>
            <person name="Shimokawa T."/>
            <person name="Song J."/>
            <person name="Takazaki Y."/>
            <person name="Terasawa K."/>
            <person name="Tsugane M."/>
            <person name="Tsuji K."/>
            <person name="Ueda S."/>
            <person name="Waki K."/>
            <person name="Yamagata H."/>
            <person name="Yamamoto M."/>
            <person name="Yamamoto S."/>
            <person name="Yamane H."/>
            <person name="Yoshiki S."/>
            <person name="Yoshihara R."/>
            <person name="Yukawa K."/>
            <person name="Zhong H."/>
            <person name="Yano M."/>
            <person name="Yuan Q."/>
            <person name="Ouyang S."/>
            <person name="Liu J."/>
            <person name="Jones K.M."/>
            <person name="Gansberger K."/>
            <person name="Moffat K."/>
            <person name="Hill J."/>
            <person name="Bera J."/>
            <person name="Fadrosh D."/>
            <person name="Jin S."/>
            <person name="Johri S."/>
            <person name="Kim M."/>
            <person name="Overton L."/>
            <person name="Reardon M."/>
            <person name="Tsitrin T."/>
            <person name="Vuong H."/>
            <person name="Weaver B."/>
            <person name="Ciecko A."/>
            <person name="Tallon L."/>
            <person name="Jackson J."/>
            <person name="Pai G."/>
            <person name="Aken S.V."/>
            <person name="Utterback T."/>
            <person name="Reidmuller S."/>
            <person name="Feldblyum T."/>
            <person name="Hsiao J."/>
            <person name="Zismann V."/>
            <person name="Iobst S."/>
            <person name="de Vazeille A.R."/>
            <person name="Buell C.R."/>
            <person name="Ying K."/>
            <person name="Li Y."/>
            <person name="Lu T."/>
            <person name="Huang Y."/>
            <person name="Zhao Q."/>
            <person name="Feng Q."/>
            <person name="Zhang L."/>
            <person name="Zhu J."/>
            <person name="Weng Q."/>
            <person name="Mu J."/>
            <person name="Lu Y."/>
            <person name="Fan D."/>
            <person name="Liu Y."/>
            <person name="Guan J."/>
            <person name="Zhang Y."/>
            <person name="Yu S."/>
            <person name="Liu X."/>
            <person name="Zhang Y."/>
            <person name="Hong G."/>
            <person name="Han B."/>
            <person name="Choisne N."/>
            <person name="Demange N."/>
            <person name="Orjeda G."/>
            <person name="Samain S."/>
            <person name="Cattolico L."/>
            <person name="Pelletier E."/>
            <person name="Couloux A."/>
            <person name="Segurens B."/>
            <person name="Wincker P."/>
            <person name="D'Hont A."/>
            <person name="Scarpelli C."/>
            <person name="Weissenbach J."/>
            <person name="Salanoubat M."/>
            <person name="Quetier F."/>
            <person name="Yu Y."/>
            <person name="Kim H.R."/>
            <person name="Rambo T."/>
            <person name="Currie J."/>
            <person name="Collura K."/>
            <person name="Luo M."/>
            <person name="Yang T."/>
            <person name="Ammiraju J.S.S."/>
            <person name="Engler F."/>
            <person name="Soderlund C."/>
            <person name="Wing R.A."/>
            <person name="Palmer L.E."/>
            <person name="de la Bastide M."/>
            <person name="Spiegel L."/>
            <person name="Nascimento L."/>
            <person name="Zutavern T."/>
            <person name="O'Shaughnessy A."/>
            <person name="Dike S."/>
            <person name="Dedhia N."/>
            <person name="Preston R."/>
            <person name="Balija V."/>
            <person name="McCombie W.R."/>
            <person name="Chow T."/>
            <person name="Chen H."/>
            <person name="Chung M."/>
            <person name="Chen C."/>
            <person name="Shaw J."/>
            <person name="Wu H."/>
            <person name="Hsiao K."/>
            <person name="Chao Y."/>
            <person name="Chu M."/>
            <person name="Cheng C."/>
            <person name="Hour A."/>
            <person name="Lee P."/>
            <person name="Lin S."/>
            <person name="Lin Y."/>
            <person name="Liou J."/>
            <person name="Liu S."/>
            <person name="Hsing Y."/>
            <person name="Raghuvanshi S."/>
            <person name="Mohanty A."/>
            <person name="Bharti A.K."/>
            <person name="Gaur A."/>
            <person name="Gupta V."/>
            <person name="Kumar D."/>
            <person name="Ravi V."/>
            <person name="Vij S."/>
            <person name="Kapur A."/>
            <person name="Khurana P."/>
            <person name="Khurana P."/>
            <person name="Khurana J.P."/>
            <person name="Tyagi A.K."/>
            <person name="Gaikwad K."/>
            <person name="Singh A."/>
            <person name="Dalal V."/>
            <person name="Srivastava S."/>
            <person name="Dixit A."/>
            <person name="Pal A.K."/>
            <person name="Ghazi I.A."/>
            <person name="Yadav M."/>
            <person name="Pandit A."/>
            <person name="Bhargava A."/>
            <person name="Sureshbabu K."/>
            <person name="Batra K."/>
            <person name="Sharma T.R."/>
            <person name="Mohapatra T."/>
            <person name="Singh N.K."/>
            <person name="Messing J."/>
            <person name="Nelson A.B."/>
            <person name="Fuks G."/>
            <person name="Kavchok S."/>
            <person name="Keizer G."/>
            <person name="Linton E."/>
            <person name="Llaca V."/>
            <person name="Song R."/>
            <person name="Tanyolac B."/>
            <person name="Young S."/>
            <person name="Ho-Il K."/>
            <person name="Hahn J.H."/>
            <person name="Sangsakoo G."/>
            <person name="Vanavichit A."/>
            <person name="de Mattos Luiz.A.T."/>
            <person name="Zimmer P.D."/>
            <person name="Malone G."/>
            <person name="Dellagostin O."/>
            <person name="de Oliveira A.C."/>
            <person name="Bevan M."/>
            <person name="Bancroft I."/>
            <person name="Minx P."/>
            <person name="Cordum H."/>
            <person name="Wilson R."/>
            <person name="Cheng Z."/>
            <person name="Jin W."/>
            <person name="Jiang J."/>
            <person name="Leong S.A."/>
            <person name="Iwama H."/>
            <person name="Gojobori T."/>
            <person name="Itoh T."/>
            <person name="Niimura Y."/>
            <person name="Fujii Y."/>
            <person name="Habara T."/>
            <person name="Sakai H."/>
            <person name="Sato Y."/>
            <person name="Wilson G."/>
            <person name="Kumar K."/>
            <person name="McCouch S."/>
            <person name="Juretic N."/>
            <person name="Hoen D."/>
            <person name="Wright S."/>
            <person name="Bruskiewich R."/>
            <person name="Bureau T."/>
            <person name="Miyao A."/>
            <person name="Hirochika H."/>
            <person name="Nishikawa T."/>
            <person name="Kadowaki K."/>
            <person name="Sugiura M."/>
            <person name="Burr B."/>
            <person name="Sasaki T."/>
        </authorList>
    </citation>
    <scope>NUCLEOTIDE SEQUENCE [LARGE SCALE GENOMIC DNA]</scope>
    <source>
        <strain evidence="4">cv. Nipponbare</strain>
    </source>
</reference>
<feature type="compositionally biased region" description="Polar residues" evidence="1">
    <location>
        <begin position="131"/>
        <end position="144"/>
    </location>
</feature>
<gene>
    <name evidence="2" type="ORF">OJ1224_G08.26</name>
    <name evidence="3" type="ORF">OSJNBa0030G18.9</name>
</gene>
<organism evidence="3 4">
    <name type="scientific">Oryza sativa subsp. japonica</name>
    <name type="common">Rice</name>
    <dbReference type="NCBI Taxonomy" id="39947"/>
    <lineage>
        <taxon>Eukaryota</taxon>
        <taxon>Viridiplantae</taxon>
        <taxon>Streptophyta</taxon>
        <taxon>Embryophyta</taxon>
        <taxon>Tracheophyta</taxon>
        <taxon>Spermatophyta</taxon>
        <taxon>Magnoliopsida</taxon>
        <taxon>Liliopsida</taxon>
        <taxon>Poales</taxon>
        <taxon>Poaceae</taxon>
        <taxon>BOP clade</taxon>
        <taxon>Oryzoideae</taxon>
        <taxon>Oryzeae</taxon>
        <taxon>Oryzinae</taxon>
        <taxon>Oryza</taxon>
        <taxon>Oryza sativa</taxon>
    </lineage>
</organism>
<accession>Q6YTQ7</accession>
<feature type="compositionally biased region" description="Basic and acidic residues" evidence="1">
    <location>
        <begin position="34"/>
        <end position="48"/>
    </location>
</feature>
<feature type="region of interest" description="Disordered" evidence="1">
    <location>
        <begin position="1"/>
        <end position="69"/>
    </location>
</feature>
<sequence>MAQDAEERGAYTRTTAMPDIDNPRKRTNSGEAITEFRIKQTHRPERNCAMDTAHTRTKRPKQSDTAAKANSIDLFHVRYEQAEAMRPTRQPQAICGPWLPQKTKKCTTQRITPEKTMARTPTLPCARRNAPHTNQPNEATTQGTTRGGRNAENQRTRKRKMWHAKRTDARWSSNGGERAQRPRSKSTPGLRLDDVPSNGKGHDSVNRRPEQPFPASLYIED</sequence>
<name>Q6YTQ7_ORYSJ</name>
<feature type="compositionally biased region" description="Basic and acidic residues" evidence="1">
    <location>
        <begin position="1"/>
        <end position="10"/>
    </location>
</feature>
<dbReference type="AlphaFoldDB" id="Q6YTQ7"/>